<evidence type="ECO:0000259" key="6">
    <source>
        <dbReference type="PROSITE" id="PS50011"/>
    </source>
</evidence>
<dbReference type="Gene3D" id="3.30.200.20">
    <property type="entry name" value="Phosphorylase Kinase, domain 1"/>
    <property type="match status" value="1"/>
</dbReference>
<feature type="domain" description="Protein kinase" evidence="6">
    <location>
        <begin position="1"/>
        <end position="70"/>
    </location>
</feature>
<dbReference type="GO" id="GO:0005524">
    <property type="term" value="F:ATP binding"/>
    <property type="evidence" value="ECO:0007669"/>
    <property type="project" value="UniProtKB-UniRule"/>
</dbReference>
<evidence type="ECO:0000256" key="1">
    <source>
        <dbReference type="ARBA" id="ARBA00022679"/>
    </source>
</evidence>
<dbReference type="PROSITE" id="PS00107">
    <property type="entry name" value="PROTEIN_KINASE_ATP"/>
    <property type="match status" value="1"/>
</dbReference>
<comment type="caution">
    <text evidence="7">The sequence shown here is derived from an EMBL/GenBank/DDBJ whole genome shotgun (WGS) entry which is preliminary data.</text>
</comment>
<proteinExistence type="predicted"/>
<accession>A0AAN5CCG5</accession>
<dbReference type="PANTHER" id="PTHR11042">
    <property type="entry name" value="EUKARYOTIC TRANSLATION INITIATION FACTOR 2-ALPHA KINASE EIF2-ALPHA KINASE -RELATED"/>
    <property type="match status" value="1"/>
</dbReference>
<dbReference type="GO" id="GO:0005737">
    <property type="term" value="C:cytoplasm"/>
    <property type="evidence" value="ECO:0007669"/>
    <property type="project" value="TreeGrafter"/>
</dbReference>
<evidence type="ECO:0000256" key="4">
    <source>
        <dbReference type="ARBA" id="ARBA00022840"/>
    </source>
</evidence>
<keyword evidence="2 5" id="KW-0547">Nucleotide-binding</keyword>
<sequence>QILGVGGFGIVFEAVDILEKREYAVKRIFVKPKDENKVFKIEVQALAKFDHPGMVRYHNTWIERPLPGCN</sequence>
<evidence type="ECO:0000313" key="7">
    <source>
        <dbReference type="EMBL" id="GMR39545.1"/>
    </source>
</evidence>
<gene>
    <name evidence="7" type="ORF">PMAYCL1PPCAC_09740</name>
</gene>
<feature type="non-terminal residue" evidence="7">
    <location>
        <position position="1"/>
    </location>
</feature>
<protein>
    <recommendedName>
        <fullName evidence="6">Protein kinase domain-containing protein</fullName>
    </recommendedName>
</protein>
<dbReference type="InterPro" id="IPR050339">
    <property type="entry name" value="CC_SR_Kinase"/>
</dbReference>
<keyword evidence="1" id="KW-0808">Transferase</keyword>
<evidence type="ECO:0000256" key="5">
    <source>
        <dbReference type="PROSITE-ProRule" id="PRU10141"/>
    </source>
</evidence>
<dbReference type="Pfam" id="PF00069">
    <property type="entry name" value="Pkinase"/>
    <property type="match status" value="1"/>
</dbReference>
<dbReference type="PROSITE" id="PS50011">
    <property type="entry name" value="PROTEIN_KINASE_DOM"/>
    <property type="match status" value="1"/>
</dbReference>
<feature type="binding site" evidence="5">
    <location>
        <position position="26"/>
    </location>
    <ligand>
        <name>ATP</name>
        <dbReference type="ChEBI" id="CHEBI:30616"/>
    </ligand>
</feature>
<keyword evidence="8" id="KW-1185">Reference proteome</keyword>
<keyword evidence="4 5" id="KW-0067">ATP-binding</keyword>
<keyword evidence="3" id="KW-0418">Kinase</keyword>
<dbReference type="InterPro" id="IPR017441">
    <property type="entry name" value="Protein_kinase_ATP_BS"/>
</dbReference>
<dbReference type="PANTHER" id="PTHR11042:SF91">
    <property type="entry name" value="EUKARYOTIC TRANSLATION INITIATION FACTOR 2-ALPHA KINASE"/>
    <property type="match status" value="1"/>
</dbReference>
<dbReference type="InterPro" id="IPR011009">
    <property type="entry name" value="Kinase-like_dom_sf"/>
</dbReference>
<dbReference type="SUPFAM" id="SSF56112">
    <property type="entry name" value="Protein kinase-like (PK-like)"/>
    <property type="match status" value="1"/>
</dbReference>
<evidence type="ECO:0000313" key="8">
    <source>
        <dbReference type="Proteomes" id="UP001328107"/>
    </source>
</evidence>
<evidence type="ECO:0000256" key="2">
    <source>
        <dbReference type="ARBA" id="ARBA00022741"/>
    </source>
</evidence>
<reference evidence="8" key="1">
    <citation type="submission" date="2022-10" db="EMBL/GenBank/DDBJ databases">
        <title>Genome assembly of Pristionchus species.</title>
        <authorList>
            <person name="Yoshida K."/>
            <person name="Sommer R.J."/>
        </authorList>
    </citation>
    <scope>NUCLEOTIDE SEQUENCE [LARGE SCALE GENOMIC DNA]</scope>
    <source>
        <strain evidence="8">RS5460</strain>
    </source>
</reference>
<dbReference type="Proteomes" id="UP001328107">
    <property type="component" value="Unassembled WGS sequence"/>
</dbReference>
<dbReference type="InterPro" id="IPR000719">
    <property type="entry name" value="Prot_kinase_dom"/>
</dbReference>
<name>A0AAN5CCG5_9BILA</name>
<organism evidence="7 8">
    <name type="scientific">Pristionchus mayeri</name>
    <dbReference type="NCBI Taxonomy" id="1317129"/>
    <lineage>
        <taxon>Eukaryota</taxon>
        <taxon>Metazoa</taxon>
        <taxon>Ecdysozoa</taxon>
        <taxon>Nematoda</taxon>
        <taxon>Chromadorea</taxon>
        <taxon>Rhabditida</taxon>
        <taxon>Rhabditina</taxon>
        <taxon>Diplogasteromorpha</taxon>
        <taxon>Diplogasteroidea</taxon>
        <taxon>Neodiplogasteridae</taxon>
        <taxon>Pristionchus</taxon>
    </lineage>
</organism>
<dbReference type="GO" id="GO:0004694">
    <property type="term" value="F:eukaryotic translation initiation factor 2alpha kinase activity"/>
    <property type="evidence" value="ECO:0007669"/>
    <property type="project" value="TreeGrafter"/>
</dbReference>
<dbReference type="EMBL" id="BTRK01000002">
    <property type="protein sequence ID" value="GMR39545.1"/>
    <property type="molecule type" value="Genomic_DNA"/>
</dbReference>
<evidence type="ECO:0000256" key="3">
    <source>
        <dbReference type="ARBA" id="ARBA00022777"/>
    </source>
</evidence>
<dbReference type="GO" id="GO:0005634">
    <property type="term" value="C:nucleus"/>
    <property type="evidence" value="ECO:0007669"/>
    <property type="project" value="TreeGrafter"/>
</dbReference>
<dbReference type="AlphaFoldDB" id="A0AAN5CCG5"/>